<name>A0ABR1RBI1_9PEZI</name>
<evidence type="ECO:0000256" key="3">
    <source>
        <dbReference type="ARBA" id="ARBA00022729"/>
    </source>
</evidence>
<evidence type="ECO:0000313" key="9">
    <source>
        <dbReference type="Proteomes" id="UP001396898"/>
    </source>
</evidence>
<organism evidence="8 9">
    <name type="scientific">Apiospora marii</name>
    <dbReference type="NCBI Taxonomy" id="335849"/>
    <lineage>
        <taxon>Eukaryota</taxon>
        <taxon>Fungi</taxon>
        <taxon>Dikarya</taxon>
        <taxon>Ascomycota</taxon>
        <taxon>Pezizomycotina</taxon>
        <taxon>Sordariomycetes</taxon>
        <taxon>Xylariomycetidae</taxon>
        <taxon>Amphisphaeriales</taxon>
        <taxon>Apiosporaceae</taxon>
        <taxon>Apiospora</taxon>
    </lineage>
</organism>
<feature type="chain" id="PRO_5046027436" description="AA1-like domain-containing protein" evidence="6">
    <location>
        <begin position="18"/>
        <end position="161"/>
    </location>
</feature>
<dbReference type="EMBL" id="JAQQWI010000016">
    <property type="protein sequence ID" value="KAK8007957.1"/>
    <property type="molecule type" value="Genomic_DNA"/>
</dbReference>
<evidence type="ECO:0000256" key="2">
    <source>
        <dbReference type="ARBA" id="ARBA00022525"/>
    </source>
</evidence>
<comment type="caution">
    <text evidence="8">The sequence shown here is derived from an EMBL/GenBank/DDBJ whole genome shotgun (WGS) entry which is preliminary data.</text>
</comment>
<feature type="signal peptide" evidence="6">
    <location>
        <begin position="1"/>
        <end position="17"/>
    </location>
</feature>
<feature type="domain" description="AA1-like" evidence="7">
    <location>
        <begin position="27"/>
        <end position="161"/>
    </location>
</feature>
<evidence type="ECO:0000256" key="5">
    <source>
        <dbReference type="PROSITE-ProRule" id="PRU01243"/>
    </source>
</evidence>
<dbReference type="InterPro" id="IPR032382">
    <property type="entry name" value="AltA1"/>
</dbReference>
<evidence type="ECO:0000256" key="1">
    <source>
        <dbReference type="ARBA" id="ARBA00004613"/>
    </source>
</evidence>
<dbReference type="Gene3D" id="2.40.350.20">
    <property type="match status" value="1"/>
</dbReference>
<keyword evidence="2" id="KW-0964">Secreted</keyword>
<evidence type="ECO:0000256" key="4">
    <source>
        <dbReference type="ARBA" id="ARBA00023157"/>
    </source>
</evidence>
<evidence type="ECO:0000256" key="6">
    <source>
        <dbReference type="SAM" id="SignalP"/>
    </source>
</evidence>
<protein>
    <recommendedName>
        <fullName evidence="7">AA1-like domain-containing protein</fullName>
    </recommendedName>
</protein>
<evidence type="ECO:0000259" key="7">
    <source>
        <dbReference type="PROSITE" id="PS51895"/>
    </source>
</evidence>
<accession>A0ABR1RBI1</accession>
<sequence length="161" mass="17037">MQFTFVAVAALFGAAMAAPAPVPQSDEIKESVQITKFHARKSHLNGGLTGPVDSIDFAITASAEAGTMGFACTASAEEGEESLKFKPNLYRCNGGTENAHYSFELNAPVGDDNKFSLTIIHQTGIAFGYWGAVEVPTYCHAGGAETMVCQQIADVTADLHF</sequence>
<proteinExistence type="predicted"/>
<keyword evidence="4" id="KW-1015">Disulfide bond</keyword>
<dbReference type="Proteomes" id="UP001396898">
    <property type="component" value="Unassembled WGS sequence"/>
</dbReference>
<reference evidence="8 9" key="1">
    <citation type="submission" date="2023-01" db="EMBL/GenBank/DDBJ databases">
        <title>Analysis of 21 Apiospora genomes using comparative genomics revels a genus with tremendous synthesis potential of carbohydrate active enzymes and secondary metabolites.</title>
        <authorList>
            <person name="Sorensen T."/>
        </authorList>
    </citation>
    <scope>NUCLEOTIDE SEQUENCE [LARGE SCALE GENOMIC DNA]</scope>
    <source>
        <strain evidence="8 9">CBS 20057</strain>
    </source>
</reference>
<keyword evidence="3 6" id="KW-0732">Signal</keyword>
<dbReference type="Pfam" id="PF16541">
    <property type="entry name" value="AltA1"/>
    <property type="match status" value="1"/>
</dbReference>
<keyword evidence="9" id="KW-1185">Reference proteome</keyword>
<dbReference type="PROSITE" id="PS51895">
    <property type="entry name" value="AA1"/>
    <property type="match status" value="1"/>
</dbReference>
<evidence type="ECO:0000313" key="8">
    <source>
        <dbReference type="EMBL" id="KAK8007957.1"/>
    </source>
</evidence>
<gene>
    <name evidence="8" type="ORF">PG991_010508</name>
</gene>
<comment type="subcellular location">
    <subcellularLocation>
        <location evidence="1">Secreted</location>
    </subcellularLocation>
</comment>
<comment type="caution">
    <text evidence="5">Lacks conserved residue(s) required for the propagation of feature annotation.</text>
</comment>